<dbReference type="InterPro" id="IPR022646">
    <property type="entry name" value="SecD/SecF_CS"/>
</dbReference>
<dbReference type="PATRIC" id="fig|1379.3.peg.1231"/>
<comment type="similarity">
    <text evidence="10">In the C-terminal section; belongs to the SecD/SecF family. SecF subfamily.</text>
</comment>
<evidence type="ECO:0000259" key="14">
    <source>
        <dbReference type="Pfam" id="PF02355"/>
    </source>
</evidence>
<dbReference type="InterPro" id="IPR048634">
    <property type="entry name" value="SecD_SecF_C"/>
</dbReference>
<evidence type="ECO:0000256" key="3">
    <source>
        <dbReference type="ARBA" id="ARBA00022475"/>
    </source>
</evidence>
<feature type="transmembrane region" description="Helical" evidence="12">
    <location>
        <begin position="389"/>
        <end position="413"/>
    </location>
</feature>
<dbReference type="FunFam" id="1.20.1640.10:FF:000024">
    <property type="entry name" value="Multifunctional fusion protein"/>
    <property type="match status" value="1"/>
</dbReference>
<dbReference type="InterPro" id="IPR022645">
    <property type="entry name" value="SecD/SecF_bac"/>
</dbReference>
<keyword evidence="7 12" id="KW-0811">Translocation</keyword>
<feature type="domain" description="Protein export membrane protein SecD/SecF C-terminal" evidence="14">
    <location>
        <begin position="248"/>
        <end position="413"/>
    </location>
</feature>
<keyword evidence="6 12" id="KW-1133">Transmembrane helix</keyword>
<dbReference type="NCBIfam" id="TIGR01129">
    <property type="entry name" value="secD"/>
    <property type="match status" value="1"/>
</dbReference>
<keyword evidence="3 12" id="KW-1003">Cell membrane</keyword>
<proteinExistence type="inferred from homology"/>
<evidence type="ECO:0000256" key="6">
    <source>
        <dbReference type="ARBA" id="ARBA00022989"/>
    </source>
</evidence>
<feature type="domain" description="Protein translocase subunit SecDF P1" evidence="15">
    <location>
        <begin position="70"/>
        <end position="127"/>
    </location>
</feature>
<evidence type="ECO:0000256" key="7">
    <source>
        <dbReference type="ARBA" id="ARBA00023010"/>
    </source>
</evidence>
<dbReference type="HAMAP" id="MF_01464_B">
    <property type="entry name" value="SecF_B"/>
    <property type="match status" value="1"/>
</dbReference>
<dbReference type="Pfam" id="PF07549">
    <property type="entry name" value="Sec_GG"/>
    <property type="match status" value="2"/>
</dbReference>
<comment type="caution">
    <text evidence="16">The sequence shown here is derived from an EMBL/GenBank/DDBJ whole genome shotgun (WGS) entry which is preliminary data.</text>
</comment>
<evidence type="ECO:0000256" key="2">
    <source>
        <dbReference type="ARBA" id="ARBA00022448"/>
    </source>
</evidence>
<keyword evidence="4 12" id="KW-0812">Transmembrane</keyword>
<reference evidence="17" key="1">
    <citation type="submission" date="2016-01" db="EMBL/GenBank/DDBJ databases">
        <authorList>
            <person name="Mitreva M."/>
            <person name="Pepin K.H."/>
            <person name="Mihindukulasuriya K.A."/>
            <person name="Fulton R."/>
            <person name="Fronick C."/>
            <person name="O'Laughlin M."/>
            <person name="Miner T."/>
            <person name="Herter B."/>
            <person name="Rosa B.A."/>
            <person name="Cordes M."/>
            <person name="Tomlinson C."/>
            <person name="Wollam A."/>
            <person name="Palsikar V.B."/>
            <person name="Mardis E.R."/>
            <person name="Wilson R.K."/>
        </authorList>
    </citation>
    <scope>NUCLEOTIDE SEQUENCE [LARGE SCALE GENOMIC DNA]</scope>
    <source>
        <strain evidence="17">DNF01167</strain>
    </source>
</reference>
<dbReference type="HAMAP" id="MF_01463_B">
    <property type="entry name" value="SecD_B"/>
    <property type="match status" value="1"/>
</dbReference>
<sequence length="764" mass="84283">MRGRRNEKKKFSRIIAFLSLVVIILTSIGLTSKSNAEKVNLGLDLQGGFEVLYQVEPLKEGQTIDEAAVKATADTISRRINILGVSEPVITVESGNRIRVELAGVKDQETARKVLSTQANLTIRDIEDKVLLDGSDLEENGASQGFDQNNKPDVNLKLKDADKFGNITSEISKRPQGQNLMVIWMDFNEGDSFKAEAAKEKPKYVSAPQVAQTINSKDVQITGNFTVKEAKEMAALLNSGALPVKLTEIYSNSVGAQFGADALNQTVYAGAVALAIICLFMLVIYRVPGFVASVMMVAYVYITVVFFNMISGVLTLPGIAALILGVGMAVDANIIMYERIKEEVRAGYPLKKAYLDGAKQSLWTIFDSQFTTVIAAIVLFIFGTSSVKGFATMLLLSILVSFITAVFGTRLLLSLLVNSNIFNKHPGYFGVSKKSIHETKFGINSLNLSTKFEWLSFTKHMKKFFALSIAIMIAGSISLGMNKLNLGIDFSSGTRIDVAANTELSIDKVQEDLNNLKVKEEKIVLSPDKKQATVHSKESFAQDKSIEIKEYFAKKYEKDANLSVVSPVIGKELAKNALFALMYASIGIIIYVAFRFEWRMGLTSVIALLHDVCIIIFIASLLRLEIDITFIAAVLTIVGYSINDTIVTFDRIREHMRHEKVLTSKEQIYKVVDVSLRQTLTRSINTVLTVIITVVVMLLLGSSSIYSFNVALLIGLVFGLYSSLFIAAQLWAVLKVRELNKKGKIEVSVRQSPSERKENDKVLV</sequence>
<dbReference type="InterPro" id="IPR048631">
    <property type="entry name" value="SecD_1st"/>
</dbReference>
<dbReference type="PANTHER" id="PTHR30081">
    <property type="entry name" value="PROTEIN-EXPORT MEMBRANE PROTEIN SEC"/>
    <property type="match status" value="1"/>
</dbReference>
<comment type="caution">
    <text evidence="12">Lacks conserved residue(s) required for the propagation of feature annotation.</text>
</comment>
<keyword evidence="8 12" id="KW-0472">Membrane</keyword>
<dbReference type="Proteomes" id="UP000070355">
    <property type="component" value="Unassembled WGS sequence"/>
</dbReference>
<dbReference type="Pfam" id="PF21760">
    <property type="entry name" value="SecD_1st"/>
    <property type="match status" value="1"/>
</dbReference>
<dbReference type="PRINTS" id="PR01755">
    <property type="entry name" value="SECFTRNLCASE"/>
</dbReference>
<dbReference type="Gene3D" id="3.30.70.3220">
    <property type="match status" value="1"/>
</dbReference>
<keyword evidence="2 12" id="KW-0813">Transport</keyword>
<evidence type="ECO:0000259" key="15">
    <source>
        <dbReference type="Pfam" id="PF21760"/>
    </source>
</evidence>
<comment type="subunit">
    <text evidence="12">Forms a complex with SecF. Part of the essential Sec protein translocation apparatus which comprises SecA, SecYEG and auxiliary proteins SecDF. Other proteins may also be involved.</text>
</comment>
<dbReference type="NCBIfam" id="TIGR00966">
    <property type="entry name" value="transloc_SecF"/>
    <property type="match status" value="1"/>
</dbReference>
<comment type="subcellular location">
    <subcellularLocation>
        <location evidence="1 12">Cell membrane</location>
        <topology evidence="1 12">Multi-pass membrane protein</topology>
    </subcellularLocation>
</comment>
<evidence type="ECO:0000256" key="4">
    <source>
        <dbReference type="ARBA" id="ARBA00022692"/>
    </source>
</evidence>
<dbReference type="GO" id="GO:0015450">
    <property type="term" value="F:protein-transporting ATPase activity"/>
    <property type="evidence" value="ECO:0007669"/>
    <property type="project" value="InterPro"/>
</dbReference>
<dbReference type="Pfam" id="PF02355">
    <property type="entry name" value="SecD_SecF_C"/>
    <property type="match status" value="2"/>
</dbReference>
<evidence type="ECO:0000256" key="13">
    <source>
        <dbReference type="HAMAP-Rule" id="MF_01464"/>
    </source>
</evidence>
<dbReference type="GO" id="GO:0065002">
    <property type="term" value="P:intracellular protein transmembrane transport"/>
    <property type="evidence" value="ECO:0007669"/>
    <property type="project" value="UniProtKB-UniRule"/>
</dbReference>
<dbReference type="RefSeq" id="WP_060914375.1">
    <property type="nucleotide sequence ID" value="NZ_JAWFGB010000023.1"/>
</dbReference>
<dbReference type="GO" id="GO:0006605">
    <property type="term" value="P:protein targeting"/>
    <property type="evidence" value="ECO:0007669"/>
    <property type="project" value="UniProtKB-UniRule"/>
</dbReference>
<comment type="similarity">
    <text evidence="11">In the N-terminal section; belongs to the SecD/SecF family. SecD subfamily.</text>
</comment>
<comment type="similarity">
    <text evidence="12">Belongs to the SecD/SecF family. SecD subfamily.</text>
</comment>
<comment type="subunit">
    <text evidence="13">Forms a complex with SecD. Part of the essential Sec protein translocation apparatus which comprises SecA, SecYEG and auxiliary proteins SecDF. Other proteins may also be involved.</text>
</comment>
<evidence type="ECO:0000256" key="10">
    <source>
        <dbReference type="ARBA" id="ARBA00060856"/>
    </source>
</evidence>
<name>A0A133ZV09_9BACL</name>
<feature type="transmembrane region" description="Helical" evidence="12">
    <location>
        <begin position="687"/>
        <end position="706"/>
    </location>
</feature>
<feature type="transmembrane region" description="Helical" evidence="12">
    <location>
        <begin position="601"/>
        <end position="622"/>
    </location>
</feature>
<feature type="transmembrane region" description="Helical" evidence="12">
    <location>
        <begin position="361"/>
        <end position="383"/>
    </location>
</feature>
<feature type="transmembrane region" description="Helical" evidence="12">
    <location>
        <begin position="712"/>
        <end position="734"/>
    </location>
</feature>
<comment type="function">
    <text evidence="9 12">Part of the Sec protein translocase complex. Interacts with the SecYEG preprotein conducting channel. SecDF uses the proton motive force (PMF) to complete protein translocation after the ATP-dependent function of SecA.</text>
</comment>
<dbReference type="InterPro" id="IPR005791">
    <property type="entry name" value="SecD"/>
</dbReference>
<evidence type="ECO:0000313" key="16">
    <source>
        <dbReference type="EMBL" id="KXB59264.1"/>
    </source>
</evidence>
<gene>
    <name evidence="12" type="primary">secD</name>
    <name evidence="13" type="synonym">secF</name>
    <name evidence="16" type="ORF">HMPREF3186_01251</name>
</gene>
<comment type="similarity">
    <text evidence="13">Belongs to the SecD/SecF family. SecF subfamily.</text>
</comment>
<evidence type="ECO:0000313" key="17">
    <source>
        <dbReference type="Proteomes" id="UP000070355"/>
    </source>
</evidence>
<dbReference type="FunFam" id="1.20.1640.10:FF:000004">
    <property type="entry name" value="Protein translocase subunit SecD"/>
    <property type="match status" value="1"/>
</dbReference>
<dbReference type="GO" id="GO:0005886">
    <property type="term" value="C:plasma membrane"/>
    <property type="evidence" value="ECO:0007669"/>
    <property type="project" value="UniProtKB-SubCell"/>
</dbReference>
<feature type="domain" description="Protein export membrane protein SecD/SecF C-terminal" evidence="14">
    <location>
        <begin position="558"/>
        <end position="735"/>
    </location>
</feature>
<accession>A0A133ZV09</accession>
<dbReference type="OrthoDB" id="9805019at2"/>
<evidence type="ECO:0000256" key="9">
    <source>
        <dbReference type="ARBA" id="ARBA00059018"/>
    </source>
</evidence>
<feature type="transmembrane region" description="Helical" evidence="12">
    <location>
        <begin position="267"/>
        <end position="285"/>
    </location>
</feature>
<evidence type="ECO:0000256" key="8">
    <source>
        <dbReference type="ARBA" id="ARBA00023136"/>
    </source>
</evidence>
<dbReference type="AlphaFoldDB" id="A0A133ZV09"/>
<feature type="transmembrane region" description="Helical" evidence="12">
    <location>
        <begin position="577"/>
        <end position="594"/>
    </location>
</feature>
<dbReference type="STRING" id="1379.HMPREF3186_01251"/>
<dbReference type="Gene3D" id="1.20.1640.10">
    <property type="entry name" value="Multidrug efflux transporter AcrB transmembrane domain"/>
    <property type="match status" value="2"/>
</dbReference>
<dbReference type="EMBL" id="LSDC01000078">
    <property type="protein sequence ID" value="KXB59264.1"/>
    <property type="molecule type" value="Genomic_DNA"/>
</dbReference>
<feature type="transmembrane region" description="Helical" evidence="12">
    <location>
        <begin position="464"/>
        <end position="481"/>
    </location>
</feature>
<keyword evidence="5 12" id="KW-0653">Protein transport</keyword>
<protein>
    <recommendedName>
        <fullName evidence="12 13">Multifunctional fusion protein</fullName>
    </recommendedName>
    <domain>
        <recommendedName>
            <fullName evidence="12">Protein translocase subunit SecD</fullName>
        </recommendedName>
    </domain>
    <domain>
        <recommendedName>
            <fullName evidence="13">Protein-export membrane protein SecF</fullName>
        </recommendedName>
    </domain>
</protein>
<dbReference type="PANTHER" id="PTHR30081:SF1">
    <property type="entry name" value="PROTEIN TRANSLOCASE SUBUNIT SECD"/>
    <property type="match status" value="1"/>
</dbReference>
<dbReference type="NCBIfam" id="TIGR00916">
    <property type="entry name" value="2A0604s01"/>
    <property type="match status" value="2"/>
</dbReference>
<dbReference type="InterPro" id="IPR005665">
    <property type="entry name" value="SecF_bac"/>
</dbReference>
<dbReference type="GO" id="GO:0043952">
    <property type="term" value="P:protein transport by the Sec complex"/>
    <property type="evidence" value="ECO:0007669"/>
    <property type="project" value="UniProtKB-UniRule"/>
</dbReference>
<evidence type="ECO:0000256" key="11">
    <source>
        <dbReference type="ARBA" id="ARBA00061053"/>
    </source>
</evidence>
<organism evidence="16 17">
    <name type="scientific">Gemella haemolysans</name>
    <dbReference type="NCBI Taxonomy" id="1379"/>
    <lineage>
        <taxon>Bacteria</taxon>
        <taxon>Bacillati</taxon>
        <taxon>Bacillota</taxon>
        <taxon>Bacilli</taxon>
        <taxon>Bacillales</taxon>
        <taxon>Gemellaceae</taxon>
        <taxon>Gemella</taxon>
    </lineage>
</organism>
<feature type="transmembrane region" description="Helical" evidence="12">
    <location>
        <begin position="290"/>
        <end position="310"/>
    </location>
</feature>
<evidence type="ECO:0000256" key="12">
    <source>
        <dbReference type="HAMAP-Rule" id="MF_01463"/>
    </source>
</evidence>
<evidence type="ECO:0000256" key="1">
    <source>
        <dbReference type="ARBA" id="ARBA00004651"/>
    </source>
</evidence>
<feature type="transmembrane region" description="Helical" evidence="12">
    <location>
        <begin position="628"/>
        <end position="649"/>
    </location>
</feature>
<dbReference type="SUPFAM" id="SSF82866">
    <property type="entry name" value="Multidrug efflux transporter AcrB transmembrane domain"/>
    <property type="match status" value="2"/>
</dbReference>
<dbReference type="InterPro" id="IPR022813">
    <property type="entry name" value="SecD/SecF_arch_bac"/>
</dbReference>
<evidence type="ECO:0000256" key="5">
    <source>
        <dbReference type="ARBA" id="ARBA00022927"/>
    </source>
</evidence>
<feature type="transmembrane region" description="Helical" evidence="12">
    <location>
        <begin position="316"/>
        <end position="340"/>
    </location>
</feature>
<dbReference type="InterPro" id="IPR055344">
    <property type="entry name" value="SecD_SecF_C_bact"/>
</dbReference>